<evidence type="ECO:0000256" key="4">
    <source>
        <dbReference type="ARBA" id="ARBA00023136"/>
    </source>
</evidence>
<keyword evidence="2 8" id="KW-0812">Transmembrane</keyword>
<keyword evidence="3 8" id="KW-1133">Transmembrane helix</keyword>
<proteinExistence type="predicted"/>
<dbReference type="Proteomes" id="UP000029096">
    <property type="component" value="Unassembled WGS sequence"/>
</dbReference>
<dbReference type="GO" id="GO:0071555">
    <property type="term" value="P:cell wall organization"/>
    <property type="evidence" value="ECO:0007669"/>
    <property type="project" value="UniProtKB-KW"/>
</dbReference>
<feature type="transmembrane region" description="Helical" evidence="8">
    <location>
        <begin position="49"/>
        <end position="71"/>
    </location>
</feature>
<sequence length="217" mass="23733">MTDDLNDLFEAQAEWVAPEATPSHGENDLPAQTTRRERRRQHEHKRRRFIVLCISVLVVGALVVVGGLAAARTIKRLHANQATTVVDDYPGPGNTEVEFTVHAGESVSSVASRLVKASVVKSSTAFINAIAANSSTIYPGTYVLKHHMSSSQVVRILSDATKASGFLEVKSGQRVSDVIVHAAQLSGIDKAQFGSDRRFRRTRHFAGRGFRAFRRVA</sequence>
<gene>
    <name evidence="9" type="ORF">BBOH_0246</name>
</gene>
<reference evidence="9 10" key="1">
    <citation type="submission" date="2014-03" db="EMBL/GenBank/DDBJ databases">
        <title>Genomics of Bifidobacteria.</title>
        <authorList>
            <person name="Ventura M."/>
            <person name="Milani C."/>
            <person name="Lugli G.A."/>
        </authorList>
    </citation>
    <scope>NUCLEOTIDE SEQUENCE [LARGE SCALE GENOMIC DNA]</scope>
    <source>
        <strain evidence="9 10">DSM 22767</strain>
    </source>
</reference>
<evidence type="ECO:0000256" key="1">
    <source>
        <dbReference type="ARBA" id="ARBA00022475"/>
    </source>
</evidence>
<evidence type="ECO:0000256" key="3">
    <source>
        <dbReference type="ARBA" id="ARBA00022989"/>
    </source>
</evidence>
<evidence type="ECO:0000256" key="8">
    <source>
        <dbReference type="SAM" id="Phobius"/>
    </source>
</evidence>
<dbReference type="eggNOG" id="COG1559">
    <property type="taxonomic scope" value="Bacteria"/>
</dbReference>
<protein>
    <submittedName>
        <fullName evidence="9">YceG family protein</fullName>
    </submittedName>
</protein>
<dbReference type="InterPro" id="IPR003770">
    <property type="entry name" value="MLTG-like"/>
</dbReference>
<comment type="caution">
    <text evidence="9">The sequence shown here is derived from an EMBL/GenBank/DDBJ whole genome shotgun (WGS) entry which is preliminary data.</text>
</comment>
<keyword evidence="6" id="KW-0961">Cell wall biogenesis/degradation</keyword>
<evidence type="ECO:0000256" key="5">
    <source>
        <dbReference type="ARBA" id="ARBA00023239"/>
    </source>
</evidence>
<dbReference type="EMBL" id="JGYP01000001">
    <property type="protein sequence ID" value="KFI46774.1"/>
    <property type="molecule type" value="Genomic_DNA"/>
</dbReference>
<feature type="region of interest" description="Disordered" evidence="7">
    <location>
        <begin position="16"/>
        <end position="42"/>
    </location>
</feature>
<dbReference type="Gene3D" id="3.30.1490.480">
    <property type="entry name" value="Endolytic murein transglycosylase"/>
    <property type="match status" value="1"/>
</dbReference>
<evidence type="ECO:0000313" key="10">
    <source>
        <dbReference type="Proteomes" id="UP000029096"/>
    </source>
</evidence>
<dbReference type="AlphaFoldDB" id="A0A086ZJS4"/>
<evidence type="ECO:0000256" key="6">
    <source>
        <dbReference type="ARBA" id="ARBA00023316"/>
    </source>
</evidence>
<keyword evidence="5" id="KW-0456">Lyase</keyword>
<dbReference type="PANTHER" id="PTHR30518:SF2">
    <property type="entry name" value="ENDOLYTIC MUREIN TRANSGLYCOSYLASE"/>
    <property type="match status" value="1"/>
</dbReference>
<keyword evidence="1" id="KW-1003">Cell membrane</keyword>
<evidence type="ECO:0000313" key="9">
    <source>
        <dbReference type="EMBL" id="KFI46774.1"/>
    </source>
</evidence>
<keyword evidence="10" id="KW-1185">Reference proteome</keyword>
<keyword evidence="4 8" id="KW-0472">Membrane</keyword>
<organism evidence="9 10">
    <name type="scientific">Bifidobacterium bohemicum DSM 22767</name>
    <dbReference type="NCBI Taxonomy" id="1437606"/>
    <lineage>
        <taxon>Bacteria</taxon>
        <taxon>Bacillati</taxon>
        <taxon>Actinomycetota</taxon>
        <taxon>Actinomycetes</taxon>
        <taxon>Bifidobacteriales</taxon>
        <taxon>Bifidobacteriaceae</taxon>
        <taxon>Bifidobacterium</taxon>
    </lineage>
</organism>
<evidence type="ECO:0000256" key="2">
    <source>
        <dbReference type="ARBA" id="ARBA00022692"/>
    </source>
</evidence>
<name>A0A086ZJS4_9BIFI</name>
<dbReference type="STRING" id="1437606.BBOH_0246"/>
<dbReference type="Pfam" id="PF02618">
    <property type="entry name" value="YceG"/>
    <property type="match status" value="1"/>
</dbReference>
<dbReference type="GO" id="GO:0016829">
    <property type="term" value="F:lyase activity"/>
    <property type="evidence" value="ECO:0007669"/>
    <property type="project" value="UniProtKB-KW"/>
</dbReference>
<dbReference type="PANTHER" id="PTHR30518">
    <property type="entry name" value="ENDOLYTIC MUREIN TRANSGLYCOSYLASE"/>
    <property type="match status" value="1"/>
</dbReference>
<accession>A0A086ZJS4</accession>
<evidence type="ECO:0000256" key="7">
    <source>
        <dbReference type="SAM" id="MobiDB-lite"/>
    </source>
</evidence>